<dbReference type="Proteomes" id="UP000466554">
    <property type="component" value="Chromosome"/>
</dbReference>
<proteinExistence type="predicted"/>
<dbReference type="InterPro" id="IPR024078">
    <property type="entry name" value="LmbE-like_dom_sf"/>
</dbReference>
<name>A0A7I7U047_MYCPF</name>
<feature type="region of interest" description="Disordered" evidence="1">
    <location>
        <begin position="1"/>
        <end position="23"/>
    </location>
</feature>
<dbReference type="SUPFAM" id="SSF102588">
    <property type="entry name" value="LmbE-like"/>
    <property type="match status" value="1"/>
</dbReference>
<reference evidence="2 3" key="1">
    <citation type="journal article" date="2019" name="Emerg. Microbes Infect.">
        <title>Comprehensive subspecies identification of 175 nontuberculous mycobacteria species based on 7547 genomic profiles.</title>
        <authorList>
            <person name="Matsumoto Y."/>
            <person name="Kinjo T."/>
            <person name="Motooka D."/>
            <person name="Nabeya D."/>
            <person name="Jung N."/>
            <person name="Uechi K."/>
            <person name="Horii T."/>
            <person name="Iida T."/>
            <person name="Fujita J."/>
            <person name="Nakamura S."/>
        </authorList>
    </citation>
    <scope>NUCLEOTIDE SEQUENCE [LARGE SCALE GENOMIC DNA]</scope>
    <source>
        <strain evidence="2 3">JCM 6367</strain>
    </source>
</reference>
<protein>
    <submittedName>
        <fullName evidence="2">Uncharacterized protein</fullName>
    </submittedName>
</protein>
<dbReference type="AlphaFoldDB" id="A0A7I7U047"/>
<accession>A0A7I7U047</accession>
<evidence type="ECO:0000313" key="3">
    <source>
        <dbReference type="Proteomes" id="UP000466554"/>
    </source>
</evidence>
<organism evidence="2 3">
    <name type="scientific">Mycolicibacterium parafortuitum</name>
    <name type="common">Mycobacterium parafortuitum</name>
    <dbReference type="NCBI Taxonomy" id="39692"/>
    <lineage>
        <taxon>Bacteria</taxon>
        <taxon>Bacillati</taxon>
        <taxon>Actinomycetota</taxon>
        <taxon>Actinomycetes</taxon>
        <taxon>Mycobacteriales</taxon>
        <taxon>Mycobacteriaceae</taxon>
        <taxon>Mycolicibacterium</taxon>
    </lineage>
</organism>
<evidence type="ECO:0000256" key="1">
    <source>
        <dbReference type="SAM" id="MobiDB-lite"/>
    </source>
</evidence>
<sequence>MKPTAATVLPATRQPVGQSPGRDRGAPYRLVVLGSETADAVSGAGGLIVDAVRAGWRVAMYLEVAPEPRALRILGVEDGQLLATDVGFGPGEADAVVFAADIYHRHRGVRRCLADAVRRGAPDVAAWGGPWSAAPASASDIDHRLSPAARAFKSHAMQAVGAPPPAGAAERFYGGLHRLIATSPPPE</sequence>
<evidence type="ECO:0000313" key="2">
    <source>
        <dbReference type="EMBL" id="BBY74283.1"/>
    </source>
</evidence>
<gene>
    <name evidence="2" type="ORF">MPRF_11820</name>
</gene>
<dbReference type="EMBL" id="AP022598">
    <property type="protein sequence ID" value="BBY74283.1"/>
    <property type="molecule type" value="Genomic_DNA"/>
</dbReference>